<organism evidence="2 3">
    <name type="scientific">Candidatus Anoxymicrobium japonicum</name>
    <dbReference type="NCBI Taxonomy" id="2013648"/>
    <lineage>
        <taxon>Bacteria</taxon>
        <taxon>Bacillati</taxon>
        <taxon>Actinomycetota</taxon>
        <taxon>Candidatus Geothermincolia</taxon>
        <taxon>Candidatus Geothermincolales</taxon>
        <taxon>Candidatus Anoxymicrobiaceae</taxon>
        <taxon>Candidatus Anoxymicrobium</taxon>
    </lineage>
</organism>
<comment type="caution">
    <text evidence="2">The sequence shown here is derived from an EMBL/GenBank/DDBJ whole genome shotgun (WGS) entry which is preliminary data.</text>
</comment>
<name>A0A2N3G587_9ACTN</name>
<reference evidence="2 3" key="1">
    <citation type="journal article" date="2017" name="ISME J.">
        <title>Potential for microbial H2 and metal transformations associated with novel bacteria and archaea in deep terrestrial subsurface sediments.</title>
        <authorList>
            <person name="Hernsdorf A.W."/>
            <person name="Amano Y."/>
            <person name="Miyakawa K."/>
            <person name="Ise K."/>
            <person name="Suzuki Y."/>
            <person name="Anantharaman K."/>
            <person name="Probst A."/>
            <person name="Burstein D."/>
            <person name="Thomas B.C."/>
            <person name="Banfield J.F."/>
        </authorList>
    </citation>
    <scope>NUCLEOTIDE SEQUENCE [LARGE SCALE GENOMIC DNA]</scope>
    <source>
        <strain evidence="2">HGW-Actinobacteria-3</strain>
    </source>
</reference>
<accession>A0A2N3G587</accession>
<protein>
    <recommendedName>
        <fullName evidence="1">Homocysteine biosynthesis enzyme sulfur-incorporation domain-containing protein</fullName>
    </recommendedName>
</protein>
<evidence type="ECO:0000259" key="1">
    <source>
        <dbReference type="Pfam" id="PF01837"/>
    </source>
</evidence>
<dbReference type="InterPro" id="IPR002708">
    <property type="entry name" value="HcyBio"/>
</dbReference>
<dbReference type="Proteomes" id="UP000233654">
    <property type="component" value="Unassembled WGS sequence"/>
</dbReference>
<dbReference type="AlphaFoldDB" id="A0A2N3G587"/>
<dbReference type="Pfam" id="PF01837">
    <property type="entry name" value="HcyBio"/>
    <property type="match status" value="1"/>
</dbReference>
<proteinExistence type="predicted"/>
<feature type="domain" description="Homocysteine biosynthesis enzyme sulfur-incorporation" evidence="1">
    <location>
        <begin position="17"/>
        <end position="364"/>
    </location>
</feature>
<evidence type="ECO:0000313" key="3">
    <source>
        <dbReference type="Proteomes" id="UP000233654"/>
    </source>
</evidence>
<evidence type="ECO:0000313" key="2">
    <source>
        <dbReference type="EMBL" id="PKQ27885.1"/>
    </source>
</evidence>
<dbReference type="EMBL" id="PHEX01000046">
    <property type="protein sequence ID" value="PKQ27885.1"/>
    <property type="molecule type" value="Genomic_DNA"/>
</dbReference>
<sequence>MARSYEEINERIKKGEAIVLTADEMTDLVKSEGAGEAARKVDVVTTGTFGPMCSSGAFVNFGHSEPPIKMSKAWLNDVPVCADLAAVDAYIGATALSDTEGMSYGGAHVIQDLIEGKSLKLRGTAPGTDCYPRKEIETWIDKDTINQAYLFNPRNAYQNYACATNSSERTIYTYMGILLPKFGNATYCSAGQLSPLLNDPLYRSIGVGTRIFLGGAAGYVAWEGTQHKPTVERSAGGTPVGPAASLALIGDLKRMNSRFIKGARFHRYGVSMYVGVGIPIPILDEEMARHAGVADEEIETSVFDYSQQTRSRDPLERVSYAELRSGSIEINGKKVPSAPLSSYKVARQIAGILKAWIKEGKFLLSAPVEPLRTEGVVLPLDIRDEGGN</sequence>
<gene>
    <name evidence="2" type="ORF">CVT63_05625</name>
</gene>